<evidence type="ECO:0000313" key="2">
    <source>
        <dbReference type="Proteomes" id="UP000199337"/>
    </source>
</evidence>
<gene>
    <name evidence="1" type="ORF">SAMN05660649_03161</name>
</gene>
<dbReference type="EMBL" id="FOOX01000012">
    <property type="protein sequence ID" value="SFG92663.1"/>
    <property type="molecule type" value="Genomic_DNA"/>
</dbReference>
<dbReference type="RefSeq" id="WP_092472346.1">
    <property type="nucleotide sequence ID" value="NZ_FOOX01000012.1"/>
</dbReference>
<proteinExistence type="predicted"/>
<evidence type="ECO:0000313" key="1">
    <source>
        <dbReference type="EMBL" id="SFG92663.1"/>
    </source>
</evidence>
<keyword evidence="2" id="KW-1185">Reference proteome</keyword>
<dbReference type="Proteomes" id="UP000199337">
    <property type="component" value="Unassembled WGS sequence"/>
</dbReference>
<accession>A0A1I2VU82</accession>
<dbReference type="STRING" id="341036.SAMN05660649_03161"/>
<organism evidence="1 2">
    <name type="scientific">Desulfotruncus arcticus DSM 17038</name>
    <dbReference type="NCBI Taxonomy" id="1121424"/>
    <lineage>
        <taxon>Bacteria</taxon>
        <taxon>Bacillati</taxon>
        <taxon>Bacillota</taxon>
        <taxon>Clostridia</taxon>
        <taxon>Eubacteriales</taxon>
        <taxon>Desulfallaceae</taxon>
        <taxon>Desulfotruncus</taxon>
    </lineage>
</organism>
<dbReference type="OrthoDB" id="1656051at2"/>
<protein>
    <submittedName>
        <fullName evidence="1">Uncharacterized protein</fullName>
    </submittedName>
</protein>
<dbReference type="AlphaFoldDB" id="A0A1I2VU82"/>
<name>A0A1I2VU82_9FIRM</name>
<reference evidence="2" key="1">
    <citation type="submission" date="2016-10" db="EMBL/GenBank/DDBJ databases">
        <authorList>
            <person name="Varghese N."/>
            <person name="Submissions S."/>
        </authorList>
    </citation>
    <scope>NUCLEOTIDE SEQUENCE [LARGE SCALE GENOMIC DNA]</scope>
    <source>
        <strain evidence="2">DSM 17038</strain>
    </source>
</reference>
<sequence>MDQKEFVRKSDEILNCMSIEELRRCLHNIARKTPENKRASFLQLLEDCHDQDDREDSKYEDKFQYKRLIPDGKVKEKLNDIKRIFTKIENGELCLSAQGYEDYSNGYWSSEWIWEYEDNEGIGRIIEDAVLFAHDCMNDCRYEETVTIFKLVMDTQIFVEDEDGGDSFELSLEEMVDEKLVGVNLKVLALDVLYSNYQLQTAAQRASVLYSYFTYPYFKEIHIEDIFSIGREELRGTDIFLQLWIDFLMQQSGEVSARLLKEGSLYYKGTEGLLEMARKGYKEHPSVYLAALLEYEKTHNYEKMKEIGKEALDRIESDLKIRGEIALKTAQASSCLNDSEFMKECWYEAFYSNSTIPNYLRLFTDGEVIREYKDFAEKRIEIACI</sequence>